<organism evidence="2">
    <name type="scientific">bioreactor metagenome</name>
    <dbReference type="NCBI Taxonomy" id="1076179"/>
    <lineage>
        <taxon>unclassified sequences</taxon>
        <taxon>metagenomes</taxon>
        <taxon>ecological metagenomes</taxon>
    </lineage>
</organism>
<comment type="caution">
    <text evidence="2">The sequence shown here is derived from an EMBL/GenBank/DDBJ whole genome shotgun (WGS) entry which is preliminary data.</text>
</comment>
<accession>A0A645CB59</accession>
<evidence type="ECO:0000256" key="1">
    <source>
        <dbReference type="SAM" id="MobiDB-lite"/>
    </source>
</evidence>
<feature type="region of interest" description="Disordered" evidence="1">
    <location>
        <begin position="1"/>
        <end position="49"/>
    </location>
</feature>
<evidence type="ECO:0000313" key="2">
    <source>
        <dbReference type="EMBL" id="MPM74176.1"/>
    </source>
</evidence>
<dbReference type="AlphaFoldDB" id="A0A645CB59"/>
<name>A0A645CB59_9ZZZZ</name>
<feature type="compositionally biased region" description="Basic and acidic residues" evidence="1">
    <location>
        <begin position="7"/>
        <end position="21"/>
    </location>
</feature>
<dbReference type="EMBL" id="VSSQ01025797">
    <property type="protein sequence ID" value="MPM74176.1"/>
    <property type="molecule type" value="Genomic_DNA"/>
</dbReference>
<gene>
    <name evidence="2" type="ORF">SDC9_121161</name>
</gene>
<protein>
    <submittedName>
        <fullName evidence="2">Uncharacterized protein</fullName>
    </submittedName>
</protein>
<proteinExistence type="predicted"/>
<reference evidence="2" key="1">
    <citation type="submission" date="2019-08" db="EMBL/GenBank/DDBJ databases">
        <authorList>
            <person name="Kucharzyk K."/>
            <person name="Murdoch R.W."/>
            <person name="Higgins S."/>
            <person name="Loffler F."/>
        </authorList>
    </citation>
    <scope>NUCLEOTIDE SEQUENCE</scope>
</reference>
<sequence>MLFMGWVEREQPEARRRDDVRSSSPTRRKTGQARNRDRPIGVTKCDNSG</sequence>